<evidence type="ECO:0000256" key="1">
    <source>
        <dbReference type="SAM" id="MobiDB-lite"/>
    </source>
</evidence>
<comment type="caution">
    <text evidence="2">The sequence shown here is derived from an EMBL/GenBank/DDBJ whole genome shotgun (WGS) entry which is preliminary data.</text>
</comment>
<dbReference type="EMBL" id="QGNW01000224">
    <property type="protein sequence ID" value="RVW83666.1"/>
    <property type="molecule type" value="Genomic_DNA"/>
</dbReference>
<gene>
    <name evidence="2" type="ORF">CK203_046031</name>
</gene>
<sequence length="166" mass="18528">MFNGFAMASRSGSGGGGRGGGGGSGMFSRNLAWKYCSPLEGNQNGTICNFCGVMKNGGISRFKYHLVHRDSNNNTKKCISMPPEVKEEIRDMLHEKSKAKSNKIAHIEDVRDQLRGTMGARHTHVMDEDDDDDEGEEVYMYPAYMNLDERDAYREAVCASKAMEWE</sequence>
<dbReference type="AlphaFoldDB" id="A0A438HGR2"/>
<reference evidence="2 3" key="1">
    <citation type="journal article" date="2018" name="PLoS Genet.">
        <title>Population sequencing reveals clonal diversity and ancestral inbreeding in the grapevine cultivar Chardonnay.</title>
        <authorList>
            <person name="Roach M.J."/>
            <person name="Johnson D.L."/>
            <person name="Bohlmann J."/>
            <person name="van Vuuren H.J."/>
            <person name="Jones S.J."/>
            <person name="Pretorius I.S."/>
            <person name="Schmidt S.A."/>
            <person name="Borneman A.R."/>
        </authorList>
    </citation>
    <scope>NUCLEOTIDE SEQUENCE [LARGE SCALE GENOMIC DNA]</scope>
    <source>
        <strain evidence="3">cv. Chardonnay</strain>
        <tissue evidence="2">Leaf</tissue>
    </source>
</reference>
<dbReference type="PANTHER" id="PTHR46951:SF2">
    <property type="entry name" value="BED-TYPE DOMAIN-CONTAINING PROTEIN"/>
    <property type="match status" value="1"/>
</dbReference>
<organism evidence="2 3">
    <name type="scientific">Vitis vinifera</name>
    <name type="common">Grape</name>
    <dbReference type="NCBI Taxonomy" id="29760"/>
    <lineage>
        <taxon>Eukaryota</taxon>
        <taxon>Viridiplantae</taxon>
        <taxon>Streptophyta</taxon>
        <taxon>Embryophyta</taxon>
        <taxon>Tracheophyta</taxon>
        <taxon>Spermatophyta</taxon>
        <taxon>Magnoliopsida</taxon>
        <taxon>eudicotyledons</taxon>
        <taxon>Gunneridae</taxon>
        <taxon>Pentapetalae</taxon>
        <taxon>rosids</taxon>
        <taxon>Vitales</taxon>
        <taxon>Vitaceae</taxon>
        <taxon>Viteae</taxon>
        <taxon>Vitis</taxon>
    </lineage>
</organism>
<dbReference type="Proteomes" id="UP000288805">
    <property type="component" value="Unassembled WGS sequence"/>
</dbReference>
<dbReference type="PANTHER" id="PTHR46951">
    <property type="entry name" value="BED-TYPE DOMAIN-CONTAINING PROTEIN"/>
    <property type="match status" value="1"/>
</dbReference>
<proteinExistence type="predicted"/>
<feature type="compositionally biased region" description="Low complexity" evidence="1">
    <location>
        <begin position="1"/>
        <end position="11"/>
    </location>
</feature>
<name>A0A438HGR2_VITVI</name>
<protein>
    <submittedName>
        <fullName evidence="2">Uncharacterized protein</fullName>
    </submittedName>
</protein>
<accession>A0A438HGR2</accession>
<feature type="compositionally biased region" description="Gly residues" evidence="1">
    <location>
        <begin position="12"/>
        <end position="21"/>
    </location>
</feature>
<evidence type="ECO:0000313" key="2">
    <source>
        <dbReference type="EMBL" id="RVW83666.1"/>
    </source>
</evidence>
<feature type="region of interest" description="Disordered" evidence="1">
    <location>
        <begin position="1"/>
        <end position="21"/>
    </location>
</feature>
<evidence type="ECO:0000313" key="3">
    <source>
        <dbReference type="Proteomes" id="UP000288805"/>
    </source>
</evidence>